<sequence length="119" mass="12173">MTLPPTTALPMGEIDPNTVRPGWVALLIVLALGAATVLLWRNMGKQLKKIDFDDPTGGQPVPPEDTADGPARSGGPSSADSSPAPAGAAGSTAPKADQQADKAEQVDEADADDPVHTKH</sequence>
<evidence type="ECO:0000313" key="4">
    <source>
        <dbReference type="Proteomes" id="UP000295388"/>
    </source>
</evidence>
<dbReference type="RefSeq" id="WP_133802998.1">
    <property type="nucleotide sequence ID" value="NZ_SNWQ01000014.1"/>
</dbReference>
<dbReference type="EMBL" id="SNWQ01000014">
    <property type="protein sequence ID" value="TDO45058.1"/>
    <property type="molecule type" value="Genomic_DNA"/>
</dbReference>
<evidence type="ECO:0000256" key="1">
    <source>
        <dbReference type="SAM" id="MobiDB-lite"/>
    </source>
</evidence>
<reference evidence="3 4" key="1">
    <citation type="submission" date="2019-03" db="EMBL/GenBank/DDBJ databases">
        <title>Genomic Encyclopedia of Type Strains, Phase III (KMG-III): the genomes of soil and plant-associated and newly described type strains.</title>
        <authorList>
            <person name="Whitman W."/>
        </authorList>
    </citation>
    <scope>NUCLEOTIDE SEQUENCE [LARGE SCALE GENOMIC DNA]</scope>
    <source>
        <strain evidence="3 4">VKM Ac-2527</strain>
    </source>
</reference>
<comment type="caution">
    <text evidence="3">The sequence shown here is derived from an EMBL/GenBank/DDBJ whole genome shotgun (WGS) entry which is preliminary data.</text>
</comment>
<dbReference type="AlphaFoldDB" id="A0A4R6K8I1"/>
<keyword evidence="2" id="KW-1133">Transmembrane helix</keyword>
<keyword evidence="2" id="KW-0812">Transmembrane</keyword>
<organism evidence="3 4">
    <name type="scientific">Kribbella caucasensis</name>
    <dbReference type="NCBI Taxonomy" id="2512215"/>
    <lineage>
        <taxon>Bacteria</taxon>
        <taxon>Bacillati</taxon>
        <taxon>Actinomycetota</taxon>
        <taxon>Actinomycetes</taxon>
        <taxon>Propionibacteriales</taxon>
        <taxon>Kribbellaceae</taxon>
        <taxon>Kribbella</taxon>
    </lineage>
</organism>
<dbReference type="Proteomes" id="UP000295388">
    <property type="component" value="Unassembled WGS sequence"/>
</dbReference>
<name>A0A4R6K8I1_9ACTN</name>
<proteinExistence type="predicted"/>
<gene>
    <name evidence="3" type="ORF">EV643_114203</name>
</gene>
<evidence type="ECO:0000313" key="3">
    <source>
        <dbReference type="EMBL" id="TDO45058.1"/>
    </source>
</evidence>
<protein>
    <submittedName>
        <fullName evidence="3">Uncharacterized protein</fullName>
    </submittedName>
</protein>
<accession>A0A4R6K8I1</accession>
<evidence type="ECO:0000256" key="2">
    <source>
        <dbReference type="SAM" id="Phobius"/>
    </source>
</evidence>
<feature type="transmembrane region" description="Helical" evidence="2">
    <location>
        <begin position="20"/>
        <end position="40"/>
    </location>
</feature>
<feature type="compositionally biased region" description="Low complexity" evidence="1">
    <location>
        <begin position="68"/>
        <end position="97"/>
    </location>
</feature>
<keyword evidence="4" id="KW-1185">Reference proteome</keyword>
<keyword evidence="2" id="KW-0472">Membrane</keyword>
<feature type="region of interest" description="Disordered" evidence="1">
    <location>
        <begin position="49"/>
        <end position="119"/>
    </location>
</feature>